<proteinExistence type="predicted"/>
<dbReference type="STRING" id="562729.RNAN_1782"/>
<organism evidence="2 3">
    <name type="scientific">Rheinheimera nanhaiensis E407-8</name>
    <dbReference type="NCBI Taxonomy" id="562729"/>
    <lineage>
        <taxon>Bacteria</taxon>
        <taxon>Pseudomonadati</taxon>
        <taxon>Pseudomonadota</taxon>
        <taxon>Gammaproteobacteria</taxon>
        <taxon>Chromatiales</taxon>
        <taxon>Chromatiaceae</taxon>
        <taxon>Rheinheimera</taxon>
    </lineage>
</organism>
<dbReference type="RefSeq" id="WP_008220791.1">
    <property type="nucleotide sequence ID" value="NZ_BAFK01000008.1"/>
</dbReference>
<protein>
    <submittedName>
        <fullName evidence="2">Uncharacterized protein</fullName>
    </submittedName>
</protein>
<name>I1DXL6_9GAMM</name>
<dbReference type="AlphaFoldDB" id="I1DXL6"/>
<sequence>MSTKSAKQKPAASRKFIPSPVSEKRVKDSFERVKQTPNDKAPVFVEVK</sequence>
<evidence type="ECO:0000256" key="1">
    <source>
        <dbReference type="SAM" id="MobiDB-lite"/>
    </source>
</evidence>
<dbReference type="EMBL" id="BAFK01000008">
    <property type="protein sequence ID" value="GAB58794.1"/>
    <property type="molecule type" value="Genomic_DNA"/>
</dbReference>
<gene>
    <name evidence="2" type="ORF">RNAN_1782</name>
</gene>
<comment type="caution">
    <text evidence="2">The sequence shown here is derived from an EMBL/GenBank/DDBJ whole genome shotgun (WGS) entry which is preliminary data.</text>
</comment>
<dbReference type="Proteomes" id="UP000004374">
    <property type="component" value="Unassembled WGS sequence"/>
</dbReference>
<keyword evidence="3" id="KW-1185">Reference proteome</keyword>
<feature type="region of interest" description="Disordered" evidence="1">
    <location>
        <begin position="1"/>
        <end position="48"/>
    </location>
</feature>
<evidence type="ECO:0000313" key="3">
    <source>
        <dbReference type="Proteomes" id="UP000004374"/>
    </source>
</evidence>
<reference evidence="2 3" key="1">
    <citation type="journal article" date="2012" name="J. Bacteriol.">
        <title>Genome Sequence of the Protease-Producing Bacterium Rheinheimera nanhaiensis E407-8T, Isolated from Deep-Sea Sediment of the South China Sea.</title>
        <authorList>
            <person name="Zhang X.-Y."/>
            <person name="Zhang Y.-J."/>
            <person name="Qin Q.-L."/>
            <person name="Xie B.-B."/>
            <person name="Chen X.-L."/>
            <person name="Zhou B.-C."/>
            <person name="Zhang Y.-Z."/>
        </authorList>
    </citation>
    <scope>NUCLEOTIDE SEQUENCE [LARGE SCALE GENOMIC DNA]</scope>
    <source>
        <strain evidence="2 3">E407-8</strain>
    </source>
</reference>
<accession>I1DXL6</accession>
<feature type="compositionally biased region" description="Basic and acidic residues" evidence="1">
    <location>
        <begin position="22"/>
        <end position="34"/>
    </location>
</feature>
<evidence type="ECO:0000313" key="2">
    <source>
        <dbReference type="EMBL" id="GAB58794.1"/>
    </source>
</evidence>